<evidence type="ECO:0000256" key="2">
    <source>
        <dbReference type="ARBA" id="ARBA00005811"/>
    </source>
</evidence>
<keyword evidence="7" id="KW-0813">Transport</keyword>
<evidence type="ECO:0000256" key="1">
    <source>
        <dbReference type="ARBA" id="ARBA00004162"/>
    </source>
</evidence>
<evidence type="ECO:0000256" key="4">
    <source>
        <dbReference type="ARBA" id="ARBA00022692"/>
    </source>
</evidence>
<organism evidence="8 9">
    <name type="scientific">Piscirickettsia litoralis</name>
    <dbReference type="NCBI Taxonomy" id="1891921"/>
    <lineage>
        <taxon>Bacteria</taxon>
        <taxon>Pseudomonadati</taxon>
        <taxon>Pseudomonadota</taxon>
        <taxon>Gammaproteobacteria</taxon>
        <taxon>Thiotrichales</taxon>
        <taxon>Piscirickettsiaceae</taxon>
        <taxon>Piscirickettsia</taxon>
    </lineage>
</organism>
<comment type="subcellular location">
    <subcellularLocation>
        <location evidence="1">Cell membrane</location>
        <topology evidence="1">Single-pass membrane protein</topology>
    </subcellularLocation>
    <subcellularLocation>
        <location evidence="7">Cell membrane</location>
        <topology evidence="7">Single-pass type II membrane protein</topology>
    </subcellularLocation>
</comment>
<dbReference type="InterPro" id="IPR003400">
    <property type="entry name" value="ExbD"/>
</dbReference>
<dbReference type="PANTHER" id="PTHR30558">
    <property type="entry name" value="EXBD MEMBRANE COMPONENT OF PMF-DRIVEN MACROMOLECULE IMPORT SYSTEM"/>
    <property type="match status" value="1"/>
</dbReference>
<keyword evidence="7" id="KW-0653">Protein transport</keyword>
<keyword evidence="4 7" id="KW-0812">Transmembrane</keyword>
<comment type="similarity">
    <text evidence="2 7">Belongs to the ExbD/TolR family.</text>
</comment>
<evidence type="ECO:0000256" key="7">
    <source>
        <dbReference type="RuleBase" id="RU003879"/>
    </source>
</evidence>
<protein>
    <submittedName>
        <fullName evidence="8">Biopolymer transporter ExbD</fullName>
    </submittedName>
</protein>
<dbReference type="EMBL" id="MDTU01000001">
    <property type="protein sequence ID" value="ODN43984.1"/>
    <property type="molecule type" value="Genomic_DNA"/>
</dbReference>
<evidence type="ECO:0000256" key="5">
    <source>
        <dbReference type="ARBA" id="ARBA00022989"/>
    </source>
</evidence>
<sequence length="107" mass="12205">MIDVLCCLLIFFMLSTQFVRWGALEIQVAGRATSVNTQDKKLTSIKLYLSIDKVQFHKKELTLAKLTQKLKASKVNLNKLDVRLFVSKKTQLQFAVDVVPKITAVRH</sequence>
<keyword evidence="9" id="KW-1185">Reference proteome</keyword>
<evidence type="ECO:0000313" key="9">
    <source>
        <dbReference type="Proteomes" id="UP000094329"/>
    </source>
</evidence>
<accession>A0ABX3A555</accession>
<keyword evidence="3" id="KW-1003">Cell membrane</keyword>
<evidence type="ECO:0000256" key="3">
    <source>
        <dbReference type="ARBA" id="ARBA00022475"/>
    </source>
</evidence>
<dbReference type="Pfam" id="PF02472">
    <property type="entry name" value="ExbD"/>
    <property type="match status" value="1"/>
</dbReference>
<reference evidence="8 9" key="1">
    <citation type="submission" date="2016-08" db="EMBL/GenBank/DDBJ databases">
        <title>Draft genome sequence of Candidatus Piscirickettsia litoralis, from seawater.</title>
        <authorList>
            <person name="Wan X."/>
            <person name="Lee A.J."/>
            <person name="Hou S."/>
            <person name="Donachie S.P."/>
        </authorList>
    </citation>
    <scope>NUCLEOTIDE SEQUENCE [LARGE SCALE GENOMIC DNA]</scope>
    <source>
        <strain evidence="8 9">Y2</strain>
    </source>
</reference>
<keyword evidence="6" id="KW-0472">Membrane</keyword>
<gene>
    <name evidence="8" type="ORF">BGC07_02650</name>
</gene>
<keyword evidence="5" id="KW-1133">Transmembrane helix</keyword>
<dbReference type="PANTHER" id="PTHR30558:SF3">
    <property type="entry name" value="BIOPOLYMER TRANSPORT PROTEIN EXBD-RELATED"/>
    <property type="match status" value="1"/>
</dbReference>
<evidence type="ECO:0000256" key="6">
    <source>
        <dbReference type="ARBA" id="ARBA00023136"/>
    </source>
</evidence>
<comment type="caution">
    <text evidence="8">The sequence shown here is derived from an EMBL/GenBank/DDBJ whole genome shotgun (WGS) entry which is preliminary data.</text>
</comment>
<proteinExistence type="inferred from homology"/>
<evidence type="ECO:0000313" key="8">
    <source>
        <dbReference type="EMBL" id="ODN43984.1"/>
    </source>
</evidence>
<dbReference type="Proteomes" id="UP000094329">
    <property type="component" value="Unassembled WGS sequence"/>
</dbReference>
<name>A0ABX3A555_9GAMM</name>